<comment type="caution">
    <text evidence="1">The sequence shown here is derived from an EMBL/GenBank/DDBJ whole genome shotgun (WGS) entry which is preliminary data.</text>
</comment>
<accession>A0ACB7S623</accession>
<gene>
    <name evidence="1" type="ORF">HPB50_011422</name>
</gene>
<proteinExistence type="predicted"/>
<dbReference type="EMBL" id="CM023485">
    <property type="protein sequence ID" value="KAH6930175.1"/>
    <property type="molecule type" value="Genomic_DNA"/>
</dbReference>
<name>A0ACB7S623_HYAAI</name>
<organism evidence="1 2">
    <name type="scientific">Hyalomma asiaticum</name>
    <name type="common">Tick</name>
    <dbReference type="NCBI Taxonomy" id="266040"/>
    <lineage>
        <taxon>Eukaryota</taxon>
        <taxon>Metazoa</taxon>
        <taxon>Ecdysozoa</taxon>
        <taxon>Arthropoda</taxon>
        <taxon>Chelicerata</taxon>
        <taxon>Arachnida</taxon>
        <taxon>Acari</taxon>
        <taxon>Parasitiformes</taxon>
        <taxon>Ixodida</taxon>
        <taxon>Ixodoidea</taxon>
        <taxon>Ixodidae</taxon>
        <taxon>Hyalomminae</taxon>
        <taxon>Hyalomma</taxon>
    </lineage>
</organism>
<keyword evidence="2" id="KW-1185">Reference proteome</keyword>
<dbReference type="Proteomes" id="UP000821845">
    <property type="component" value="Chromosome 5"/>
</dbReference>
<evidence type="ECO:0000313" key="2">
    <source>
        <dbReference type="Proteomes" id="UP000821845"/>
    </source>
</evidence>
<protein>
    <submittedName>
        <fullName evidence="1">Uncharacterized protein</fullName>
    </submittedName>
</protein>
<sequence>MSTLERGEVARRSHRRLFRELTVRSGDFDLRPTATAWWLKDVTLLAIVASCALTWEGQRYEELAVGAVDVGFRGAAGLVSTVLLGSLVCPRPALFRRCFWAHAVCLPGDISLSAAFVVLKAEEMFNSDYARLKRSTPRNSPAKAGVVPYVAGTRTGDSSRLDDAARLHESRRTAAADKNSSSRRPQIYGRTATPYLKPRATSWKRNESDGRDTLLTSELRVMKATAINNSARCNSSLNIDAVQQDSLTGEELAEENRLRKAAAARHQLAVFTLADHIICIFARAYLLMRMRACLAALASDEVDERNADGTPLQDEPETLSPSVVKMRHEVRGQGL</sequence>
<evidence type="ECO:0000313" key="1">
    <source>
        <dbReference type="EMBL" id="KAH6930175.1"/>
    </source>
</evidence>
<reference evidence="1" key="1">
    <citation type="submission" date="2020-05" db="EMBL/GenBank/DDBJ databases">
        <title>Large-scale comparative analyses of tick genomes elucidate their genetic diversity and vector capacities.</title>
        <authorList>
            <person name="Jia N."/>
            <person name="Wang J."/>
            <person name="Shi W."/>
            <person name="Du L."/>
            <person name="Sun Y."/>
            <person name="Zhan W."/>
            <person name="Jiang J."/>
            <person name="Wang Q."/>
            <person name="Zhang B."/>
            <person name="Ji P."/>
            <person name="Sakyi L.B."/>
            <person name="Cui X."/>
            <person name="Yuan T."/>
            <person name="Jiang B."/>
            <person name="Yang W."/>
            <person name="Lam T.T.-Y."/>
            <person name="Chang Q."/>
            <person name="Ding S."/>
            <person name="Wang X."/>
            <person name="Zhu J."/>
            <person name="Ruan X."/>
            <person name="Zhao L."/>
            <person name="Wei J."/>
            <person name="Que T."/>
            <person name="Du C."/>
            <person name="Cheng J."/>
            <person name="Dai P."/>
            <person name="Han X."/>
            <person name="Huang E."/>
            <person name="Gao Y."/>
            <person name="Liu J."/>
            <person name="Shao H."/>
            <person name="Ye R."/>
            <person name="Li L."/>
            <person name="Wei W."/>
            <person name="Wang X."/>
            <person name="Wang C."/>
            <person name="Yang T."/>
            <person name="Huo Q."/>
            <person name="Li W."/>
            <person name="Guo W."/>
            <person name="Chen H."/>
            <person name="Zhou L."/>
            <person name="Ni X."/>
            <person name="Tian J."/>
            <person name="Zhou Y."/>
            <person name="Sheng Y."/>
            <person name="Liu T."/>
            <person name="Pan Y."/>
            <person name="Xia L."/>
            <person name="Li J."/>
            <person name="Zhao F."/>
            <person name="Cao W."/>
        </authorList>
    </citation>
    <scope>NUCLEOTIDE SEQUENCE</scope>
    <source>
        <strain evidence="1">Hyas-2018</strain>
    </source>
</reference>